<dbReference type="Gene3D" id="3.40.1710.10">
    <property type="entry name" value="abc type-2 transporter like domain"/>
    <property type="match status" value="1"/>
</dbReference>
<dbReference type="GO" id="GO:0140359">
    <property type="term" value="F:ABC-type transporter activity"/>
    <property type="evidence" value="ECO:0007669"/>
    <property type="project" value="InterPro"/>
</dbReference>
<keyword evidence="4 6" id="KW-1133">Transmembrane helix</keyword>
<dbReference type="InterPro" id="IPR013525">
    <property type="entry name" value="ABC2_TM"/>
</dbReference>
<dbReference type="Proteomes" id="UP000198670">
    <property type="component" value="Unassembled WGS sequence"/>
</dbReference>
<accession>A0A1I3D5S1</accession>
<evidence type="ECO:0000256" key="1">
    <source>
        <dbReference type="ARBA" id="ARBA00004651"/>
    </source>
</evidence>
<feature type="transmembrane region" description="Helical" evidence="6">
    <location>
        <begin position="271"/>
        <end position="291"/>
    </location>
</feature>
<evidence type="ECO:0000256" key="6">
    <source>
        <dbReference type="SAM" id="Phobius"/>
    </source>
</evidence>
<comment type="subcellular location">
    <subcellularLocation>
        <location evidence="1">Cell membrane</location>
        <topology evidence="1">Multi-pass membrane protein</topology>
    </subcellularLocation>
</comment>
<evidence type="ECO:0000313" key="8">
    <source>
        <dbReference type="EMBL" id="SFH82037.1"/>
    </source>
</evidence>
<dbReference type="Pfam" id="PF12698">
    <property type="entry name" value="ABC2_membrane_3"/>
    <property type="match status" value="1"/>
</dbReference>
<name>A0A1I3D5S1_9SPHI</name>
<evidence type="ECO:0000256" key="5">
    <source>
        <dbReference type="ARBA" id="ARBA00023136"/>
    </source>
</evidence>
<evidence type="ECO:0000313" key="9">
    <source>
        <dbReference type="Proteomes" id="UP000198670"/>
    </source>
</evidence>
<feature type="transmembrane region" description="Helical" evidence="6">
    <location>
        <begin position="229"/>
        <end position="251"/>
    </location>
</feature>
<dbReference type="InterPro" id="IPR051449">
    <property type="entry name" value="ABC-2_transporter_component"/>
</dbReference>
<feature type="domain" description="ABC-2 type transporter transmembrane" evidence="7">
    <location>
        <begin position="24"/>
        <end position="373"/>
    </location>
</feature>
<dbReference type="GO" id="GO:0005886">
    <property type="term" value="C:plasma membrane"/>
    <property type="evidence" value="ECO:0007669"/>
    <property type="project" value="UniProtKB-SubCell"/>
</dbReference>
<proteinExistence type="predicted"/>
<gene>
    <name evidence="8" type="ORF">SAMN05444682_101327</name>
</gene>
<feature type="transmembrane region" description="Helical" evidence="6">
    <location>
        <begin position="186"/>
        <end position="208"/>
    </location>
</feature>
<organism evidence="8 9">
    <name type="scientific">Parapedobacter indicus</name>
    <dbReference type="NCBI Taxonomy" id="1477437"/>
    <lineage>
        <taxon>Bacteria</taxon>
        <taxon>Pseudomonadati</taxon>
        <taxon>Bacteroidota</taxon>
        <taxon>Sphingobacteriia</taxon>
        <taxon>Sphingobacteriales</taxon>
        <taxon>Sphingobacteriaceae</taxon>
        <taxon>Parapedobacter</taxon>
    </lineage>
</organism>
<keyword evidence="2" id="KW-1003">Cell membrane</keyword>
<keyword evidence="5 6" id="KW-0472">Membrane</keyword>
<dbReference type="PANTHER" id="PTHR30294:SF46">
    <property type="entry name" value="ABC TRANSPORTER PERMEASE"/>
    <property type="match status" value="1"/>
</dbReference>
<dbReference type="EMBL" id="FOQO01000001">
    <property type="protein sequence ID" value="SFH82037.1"/>
    <property type="molecule type" value="Genomic_DNA"/>
</dbReference>
<evidence type="ECO:0000259" key="7">
    <source>
        <dbReference type="Pfam" id="PF12698"/>
    </source>
</evidence>
<dbReference type="PANTHER" id="PTHR30294">
    <property type="entry name" value="MEMBRANE COMPONENT OF ABC TRANSPORTER YHHJ-RELATED"/>
    <property type="match status" value="1"/>
</dbReference>
<dbReference type="OrthoDB" id="9811522at2"/>
<dbReference type="STRING" id="1477437.SAMN05444682_101327"/>
<feature type="transmembrane region" description="Helical" evidence="6">
    <location>
        <begin position="358"/>
        <end position="378"/>
    </location>
</feature>
<protein>
    <submittedName>
        <fullName evidence="8">ABC-2 type transport system permease protein</fullName>
    </submittedName>
</protein>
<keyword evidence="3 6" id="KW-0812">Transmembrane</keyword>
<evidence type="ECO:0000256" key="2">
    <source>
        <dbReference type="ARBA" id="ARBA00022475"/>
    </source>
</evidence>
<feature type="transmembrane region" description="Helical" evidence="6">
    <location>
        <begin position="300"/>
        <end position="318"/>
    </location>
</feature>
<dbReference type="RefSeq" id="WP_090623206.1">
    <property type="nucleotide sequence ID" value="NZ_FOQO01000001.1"/>
</dbReference>
<evidence type="ECO:0000256" key="3">
    <source>
        <dbReference type="ARBA" id="ARBA00022692"/>
    </source>
</evidence>
<feature type="transmembrane region" description="Helical" evidence="6">
    <location>
        <begin position="20"/>
        <end position="40"/>
    </location>
</feature>
<reference evidence="8 9" key="1">
    <citation type="submission" date="2016-10" db="EMBL/GenBank/DDBJ databases">
        <authorList>
            <person name="de Groot N.N."/>
        </authorList>
    </citation>
    <scope>NUCLEOTIDE SEQUENCE [LARGE SCALE GENOMIC DNA]</scope>
    <source>
        <strain evidence="8 9">RK1</strain>
    </source>
</reference>
<dbReference type="AlphaFoldDB" id="A0A1I3D5S1"/>
<keyword evidence="9" id="KW-1185">Reference proteome</keyword>
<evidence type="ECO:0000256" key="4">
    <source>
        <dbReference type="ARBA" id="ARBA00022989"/>
    </source>
</evidence>
<sequence>MRTFIQLVKREFQLFWANSVLRLLFIGAPVLYGVLFGFVYQKGKVTDLNILVVDQDNTPLSNRLIDMLNDNEVLHVVQVKPERLDLKRDLIRLDGQAIVVIPDRFEADVLQNRSPEVNVQINLANILTANYASRSIQVVLGSLNAGLEMEALRKRGTPDYAVSEKYQAFSTNYVRLYNRSSNYMSFLWPGMLATIVQQVLLLALALSFAQEYERGTFKSELLAQTRSPLKAILVKCMPYWLMMIPIGLFFWGLQQYFHVPLIPHQPGPSLLLFMLFIAASSFMGILVSILIPSQLKATEVLMVVATPSFVLSGFTWPLSQMPGWVSVVADVIPLTHFLGGYRILLMQEGWLGAIHPQLLTLMILTVVFGLLSYVALALKIRRVSRKDQPSS</sequence>